<comment type="caution">
    <text evidence="1">The sequence shown here is derived from an EMBL/GenBank/DDBJ whole genome shotgun (WGS) entry which is preliminary data.</text>
</comment>
<dbReference type="Pfam" id="PF00227">
    <property type="entry name" value="Proteasome"/>
    <property type="match status" value="1"/>
</dbReference>
<dbReference type="SUPFAM" id="SSF56235">
    <property type="entry name" value="N-terminal nucleophile aminohydrolases (Ntn hydrolases)"/>
    <property type="match status" value="1"/>
</dbReference>
<proteinExistence type="predicted"/>
<evidence type="ECO:0000313" key="2">
    <source>
        <dbReference type="Proteomes" id="UP001254608"/>
    </source>
</evidence>
<gene>
    <name evidence="1" type="ORF">RM530_17360</name>
</gene>
<name>A0ABU2WMK4_9GAMM</name>
<sequence length="268" mass="29694">MTYCVAIKVNDGLVFTSDTRTSAGVDDVRTYNKMHVFEYPGERVFVLMSAGNLATTQSVLTQIRRDLAAPVVPMSLMLAKHMYDAAEYVGSLSVNAQKGVSQQSQFGGVDLRATLILGGQIAGEEPALYMIYPEGNCIASSPEMPYLQIGENKYGKPILDRIIHEDTSLEDAARCALVSLDSTMRSNISVGPPLDLSIIRTDGMQIDQKLRLDLDTPFYASLKESWARNIAAIFTNLPRFEWESEVSPQQDMLIDEIKPDQPPVRRIV</sequence>
<dbReference type="Proteomes" id="UP001254608">
    <property type="component" value="Unassembled WGS sequence"/>
</dbReference>
<dbReference type="InterPro" id="IPR001353">
    <property type="entry name" value="Proteasome_sua/b"/>
</dbReference>
<reference evidence="1 2" key="1">
    <citation type="submission" date="2023-09" db="EMBL/GenBank/DDBJ databases">
        <authorList>
            <person name="Rey-Velasco X."/>
        </authorList>
    </citation>
    <scope>NUCLEOTIDE SEQUENCE [LARGE SCALE GENOMIC DNA]</scope>
    <source>
        <strain evidence="1 2">W345</strain>
    </source>
</reference>
<dbReference type="PIRSF" id="PIRSF009120">
    <property type="entry name" value="UCP009120_prtse"/>
    <property type="match status" value="1"/>
</dbReference>
<protein>
    <submittedName>
        <fullName evidence="1">Peptidase</fullName>
    </submittedName>
</protein>
<dbReference type="EMBL" id="JAVRIC010000036">
    <property type="protein sequence ID" value="MDT0499114.1"/>
    <property type="molecule type" value="Genomic_DNA"/>
</dbReference>
<accession>A0ABU2WMK4</accession>
<keyword evidence="2" id="KW-1185">Reference proteome</keyword>
<dbReference type="Gene3D" id="3.60.20.10">
    <property type="entry name" value="Glutamine Phosphoribosylpyrophosphate, subunit 1, domain 1"/>
    <property type="match status" value="1"/>
</dbReference>
<dbReference type="RefSeq" id="WP_311366523.1">
    <property type="nucleotide sequence ID" value="NZ_JAVRIC010000036.1"/>
</dbReference>
<dbReference type="InterPro" id="IPR029055">
    <property type="entry name" value="Ntn_hydrolases_N"/>
</dbReference>
<evidence type="ECO:0000313" key="1">
    <source>
        <dbReference type="EMBL" id="MDT0499114.1"/>
    </source>
</evidence>
<dbReference type="InterPro" id="IPR016545">
    <property type="entry name" value="UCP009120_prtse"/>
</dbReference>
<organism evidence="1 2">
    <name type="scientific">Banduia mediterranea</name>
    <dbReference type="NCBI Taxonomy" id="3075609"/>
    <lineage>
        <taxon>Bacteria</taxon>
        <taxon>Pseudomonadati</taxon>
        <taxon>Pseudomonadota</taxon>
        <taxon>Gammaproteobacteria</taxon>
        <taxon>Nevskiales</taxon>
        <taxon>Algiphilaceae</taxon>
        <taxon>Banduia</taxon>
    </lineage>
</organism>